<organism evidence="1 2">
    <name type="scientific">Popillia japonica</name>
    <name type="common">Japanese beetle</name>
    <dbReference type="NCBI Taxonomy" id="7064"/>
    <lineage>
        <taxon>Eukaryota</taxon>
        <taxon>Metazoa</taxon>
        <taxon>Ecdysozoa</taxon>
        <taxon>Arthropoda</taxon>
        <taxon>Hexapoda</taxon>
        <taxon>Insecta</taxon>
        <taxon>Pterygota</taxon>
        <taxon>Neoptera</taxon>
        <taxon>Endopterygota</taxon>
        <taxon>Coleoptera</taxon>
        <taxon>Polyphaga</taxon>
        <taxon>Scarabaeiformia</taxon>
        <taxon>Scarabaeidae</taxon>
        <taxon>Rutelinae</taxon>
        <taxon>Popillia</taxon>
    </lineage>
</organism>
<dbReference type="Proteomes" id="UP001458880">
    <property type="component" value="Unassembled WGS sequence"/>
</dbReference>
<accession>A0AAW1L8P4</accession>
<evidence type="ECO:0000313" key="1">
    <source>
        <dbReference type="EMBL" id="KAK9730510.1"/>
    </source>
</evidence>
<dbReference type="AlphaFoldDB" id="A0AAW1L8P4"/>
<comment type="caution">
    <text evidence="1">The sequence shown here is derived from an EMBL/GenBank/DDBJ whole genome shotgun (WGS) entry which is preliminary data.</text>
</comment>
<gene>
    <name evidence="1" type="ORF">QE152_g15177</name>
</gene>
<evidence type="ECO:0000313" key="2">
    <source>
        <dbReference type="Proteomes" id="UP001458880"/>
    </source>
</evidence>
<dbReference type="EMBL" id="JASPKY010000146">
    <property type="protein sequence ID" value="KAK9730510.1"/>
    <property type="molecule type" value="Genomic_DNA"/>
</dbReference>
<evidence type="ECO:0008006" key="3">
    <source>
        <dbReference type="Google" id="ProtNLM"/>
    </source>
</evidence>
<keyword evidence="2" id="KW-1185">Reference proteome</keyword>
<reference evidence="1 2" key="1">
    <citation type="journal article" date="2024" name="BMC Genomics">
        <title>De novo assembly and annotation of Popillia japonica's genome with initial clues to its potential as an invasive pest.</title>
        <authorList>
            <person name="Cucini C."/>
            <person name="Boschi S."/>
            <person name="Funari R."/>
            <person name="Cardaioli E."/>
            <person name="Iannotti N."/>
            <person name="Marturano G."/>
            <person name="Paoli F."/>
            <person name="Bruttini M."/>
            <person name="Carapelli A."/>
            <person name="Frati F."/>
            <person name="Nardi F."/>
        </authorList>
    </citation>
    <scope>NUCLEOTIDE SEQUENCE [LARGE SCALE GENOMIC DNA]</scope>
    <source>
        <strain evidence="1">DMR45628</strain>
    </source>
</reference>
<protein>
    <recommendedName>
        <fullName evidence="3">Transposase</fullName>
    </recommendedName>
</protein>
<proteinExistence type="predicted"/>
<sequence length="71" mass="8644">MTKFIRVKFTKPVHMNAPIKKIVADSLRICFWFEFDLDAEQTIILDLKYQDDHHCRTRKLAYLPMHSYRMQ</sequence>
<name>A0AAW1L8P4_POPJA</name>